<reference evidence="2" key="1">
    <citation type="submission" date="2020-07" db="EMBL/GenBank/DDBJ databases">
        <title>Clarias magur genome sequencing, assembly and annotation.</title>
        <authorList>
            <person name="Kushwaha B."/>
            <person name="Kumar R."/>
            <person name="Das P."/>
            <person name="Joshi C.G."/>
            <person name="Kumar D."/>
            <person name="Nagpure N.S."/>
            <person name="Pandey M."/>
            <person name="Agarwal S."/>
            <person name="Srivastava S."/>
            <person name="Singh M."/>
            <person name="Sahoo L."/>
            <person name="Jayasankar P."/>
            <person name="Meher P.K."/>
            <person name="Koringa P.G."/>
            <person name="Iquebal M.A."/>
            <person name="Das S.P."/>
            <person name="Bit A."/>
            <person name="Patnaik S."/>
            <person name="Patel N."/>
            <person name="Shah T.M."/>
            <person name="Hinsu A."/>
            <person name="Jena J.K."/>
        </authorList>
    </citation>
    <scope>NUCLEOTIDE SEQUENCE</scope>
    <source>
        <strain evidence="2">CIFAMagur01</strain>
        <tissue evidence="2">Testis</tissue>
    </source>
</reference>
<sequence length="54" mass="5896">MAAQVALRRQQAHEESEARQLQILYPGTGLMERGVTPSNTSGLHTAFTADRGKN</sequence>
<dbReference type="OrthoDB" id="9942608at2759"/>
<evidence type="ECO:0000313" key="2">
    <source>
        <dbReference type="EMBL" id="KAF5895993.1"/>
    </source>
</evidence>
<organism evidence="2 3">
    <name type="scientific">Clarias magur</name>
    <name type="common">Asian catfish</name>
    <name type="synonym">Macropteronotus magur</name>
    <dbReference type="NCBI Taxonomy" id="1594786"/>
    <lineage>
        <taxon>Eukaryota</taxon>
        <taxon>Metazoa</taxon>
        <taxon>Chordata</taxon>
        <taxon>Craniata</taxon>
        <taxon>Vertebrata</taxon>
        <taxon>Euteleostomi</taxon>
        <taxon>Actinopterygii</taxon>
        <taxon>Neopterygii</taxon>
        <taxon>Teleostei</taxon>
        <taxon>Ostariophysi</taxon>
        <taxon>Siluriformes</taxon>
        <taxon>Clariidae</taxon>
        <taxon>Clarias</taxon>
    </lineage>
</organism>
<proteinExistence type="predicted"/>
<keyword evidence="3" id="KW-1185">Reference proteome</keyword>
<comment type="caution">
    <text evidence="2">The sequence shown here is derived from an EMBL/GenBank/DDBJ whole genome shotgun (WGS) entry which is preliminary data.</text>
</comment>
<feature type="region of interest" description="Disordered" evidence="1">
    <location>
        <begin position="34"/>
        <end position="54"/>
    </location>
</feature>
<gene>
    <name evidence="2" type="primary">dmrta1</name>
    <name evidence="2" type="ORF">DAT39_014293</name>
</gene>
<accession>A0A8J4TUL0</accession>
<evidence type="ECO:0000256" key="1">
    <source>
        <dbReference type="SAM" id="MobiDB-lite"/>
    </source>
</evidence>
<evidence type="ECO:0000313" key="3">
    <source>
        <dbReference type="Proteomes" id="UP000727407"/>
    </source>
</evidence>
<protein>
    <submittedName>
        <fullName evidence="2">Doublesex- and mab-3-related transcription factor A1</fullName>
    </submittedName>
</protein>
<name>A0A8J4TUL0_CLAMG</name>
<dbReference type="EMBL" id="QNUK01000296">
    <property type="protein sequence ID" value="KAF5895993.1"/>
    <property type="molecule type" value="Genomic_DNA"/>
</dbReference>
<dbReference type="AlphaFoldDB" id="A0A8J4TUL0"/>
<feature type="non-terminal residue" evidence="2">
    <location>
        <position position="54"/>
    </location>
</feature>
<dbReference type="Proteomes" id="UP000727407">
    <property type="component" value="Unassembled WGS sequence"/>
</dbReference>